<name>E9G6W1_DAPPU</name>
<gene>
    <name evidence="1" type="ORF">DAPPUDRAFT_238599</name>
</gene>
<reference evidence="1 2" key="1">
    <citation type="journal article" date="2011" name="Science">
        <title>The ecoresponsive genome of Daphnia pulex.</title>
        <authorList>
            <person name="Colbourne J.K."/>
            <person name="Pfrender M.E."/>
            <person name="Gilbert D."/>
            <person name="Thomas W.K."/>
            <person name="Tucker A."/>
            <person name="Oakley T.H."/>
            <person name="Tokishita S."/>
            <person name="Aerts A."/>
            <person name="Arnold G.J."/>
            <person name="Basu M.K."/>
            <person name="Bauer D.J."/>
            <person name="Caceres C.E."/>
            <person name="Carmel L."/>
            <person name="Casola C."/>
            <person name="Choi J.H."/>
            <person name="Detter J.C."/>
            <person name="Dong Q."/>
            <person name="Dusheyko S."/>
            <person name="Eads B.D."/>
            <person name="Frohlich T."/>
            <person name="Geiler-Samerotte K.A."/>
            <person name="Gerlach D."/>
            <person name="Hatcher P."/>
            <person name="Jogdeo S."/>
            <person name="Krijgsveld J."/>
            <person name="Kriventseva E.V."/>
            <person name="Kultz D."/>
            <person name="Laforsch C."/>
            <person name="Lindquist E."/>
            <person name="Lopez J."/>
            <person name="Manak J.R."/>
            <person name="Muller J."/>
            <person name="Pangilinan J."/>
            <person name="Patwardhan R.P."/>
            <person name="Pitluck S."/>
            <person name="Pritham E.J."/>
            <person name="Rechtsteiner A."/>
            <person name="Rho M."/>
            <person name="Rogozin I.B."/>
            <person name="Sakarya O."/>
            <person name="Salamov A."/>
            <person name="Schaack S."/>
            <person name="Shapiro H."/>
            <person name="Shiga Y."/>
            <person name="Skalitzky C."/>
            <person name="Smith Z."/>
            <person name="Souvorov A."/>
            <person name="Sung W."/>
            <person name="Tang Z."/>
            <person name="Tsuchiya D."/>
            <person name="Tu H."/>
            <person name="Vos H."/>
            <person name="Wang M."/>
            <person name="Wolf Y.I."/>
            <person name="Yamagata H."/>
            <person name="Yamada T."/>
            <person name="Ye Y."/>
            <person name="Shaw J.R."/>
            <person name="Andrews J."/>
            <person name="Crease T.J."/>
            <person name="Tang H."/>
            <person name="Lucas S.M."/>
            <person name="Robertson H.M."/>
            <person name="Bork P."/>
            <person name="Koonin E.V."/>
            <person name="Zdobnov E.M."/>
            <person name="Grigoriev I.V."/>
            <person name="Lynch M."/>
            <person name="Boore J.L."/>
        </authorList>
    </citation>
    <scope>NUCLEOTIDE SEQUENCE [LARGE SCALE GENOMIC DNA]</scope>
</reference>
<dbReference type="HOGENOM" id="CLU_2361822_0_0_1"/>
<keyword evidence="2" id="KW-1185">Reference proteome</keyword>
<dbReference type="EMBL" id="GL732534">
    <property type="protein sequence ID" value="EFX84747.1"/>
    <property type="molecule type" value="Genomic_DNA"/>
</dbReference>
<dbReference type="KEGG" id="dpx:DAPPUDRAFT_238599"/>
<evidence type="ECO:0000313" key="2">
    <source>
        <dbReference type="Proteomes" id="UP000000305"/>
    </source>
</evidence>
<sequence>MTPILPSTCVDLKRLSEFDLIRWKETEVALSSPSPSRLYSTCGEWQKRPNVAEKALASLVKYVPVRIGEPVSLACIRPYHPVKPMWKLVSPIYFQK</sequence>
<dbReference type="Proteomes" id="UP000000305">
    <property type="component" value="Unassembled WGS sequence"/>
</dbReference>
<evidence type="ECO:0000313" key="1">
    <source>
        <dbReference type="EMBL" id="EFX84747.1"/>
    </source>
</evidence>
<organism evidence="1 2">
    <name type="scientific">Daphnia pulex</name>
    <name type="common">Water flea</name>
    <dbReference type="NCBI Taxonomy" id="6669"/>
    <lineage>
        <taxon>Eukaryota</taxon>
        <taxon>Metazoa</taxon>
        <taxon>Ecdysozoa</taxon>
        <taxon>Arthropoda</taxon>
        <taxon>Crustacea</taxon>
        <taxon>Branchiopoda</taxon>
        <taxon>Diplostraca</taxon>
        <taxon>Cladocera</taxon>
        <taxon>Anomopoda</taxon>
        <taxon>Daphniidae</taxon>
        <taxon>Daphnia</taxon>
    </lineage>
</organism>
<accession>E9G6W1</accession>
<dbReference type="AlphaFoldDB" id="E9G6W1"/>
<dbReference type="InParanoid" id="E9G6W1"/>
<proteinExistence type="predicted"/>
<protein>
    <submittedName>
        <fullName evidence="1">Uncharacterized protein</fullName>
    </submittedName>
</protein>